<dbReference type="eggNOG" id="COG3584">
    <property type="taxonomic scope" value="Bacteria"/>
</dbReference>
<gene>
    <name evidence="4" type="ORF">N782_14410</name>
</gene>
<dbReference type="PANTHER" id="PTHR39160:SF4">
    <property type="entry name" value="RESUSCITATION-PROMOTING FACTOR RPFB"/>
    <property type="match status" value="1"/>
</dbReference>
<comment type="caution">
    <text evidence="4">The sequence shown here is derived from an EMBL/GenBank/DDBJ whole genome shotgun (WGS) entry which is preliminary data.</text>
</comment>
<dbReference type="InterPro" id="IPR051933">
    <property type="entry name" value="Resuscitation_pf_RpfB"/>
</dbReference>
<evidence type="ECO:0000259" key="3">
    <source>
        <dbReference type="Pfam" id="PF06725"/>
    </source>
</evidence>
<dbReference type="Gene3D" id="2.40.40.10">
    <property type="entry name" value="RlpA-like domain"/>
    <property type="match status" value="1"/>
</dbReference>
<dbReference type="InterPro" id="IPR036908">
    <property type="entry name" value="RlpA-like_sf"/>
</dbReference>
<reference evidence="4 5" key="1">
    <citation type="journal article" date="2015" name="Stand. Genomic Sci.">
        <title>High quality draft genome sequence of the moderately halophilic bacterium Pontibacillus yanchengensis Y32(T) and comparison among Pontibacillus genomes.</title>
        <authorList>
            <person name="Huang J."/>
            <person name="Qiao Z.X."/>
            <person name="Tang J.W."/>
            <person name="Wang G."/>
        </authorList>
    </citation>
    <scope>NUCLEOTIDE SEQUENCE [LARGE SCALE GENOMIC DNA]</scope>
    <source>
        <strain evidence="4 5">Y32</strain>
    </source>
</reference>
<dbReference type="GO" id="GO:0009254">
    <property type="term" value="P:peptidoglycan turnover"/>
    <property type="evidence" value="ECO:0007669"/>
    <property type="project" value="InterPro"/>
</dbReference>
<sequence>MKKSKNYVKRVVMTLLLIGALASTFTSISNVSAAEVTEWLQSKTKSLYDFQSTFGEQSYKKVSLQKKGLNYIAANTLYISSQSVNRPRSLEEAIDFSEYPTETVIATGYTAGVESTGKTPDHPMYGITYSGVKVKRDLYSTIAADLSVYPIGTILYIPDYGYGVVADKGSAITGNKIDLYYNTVEDVYEQWGKRTLPVYVVKRGNGKLTEEELHRLNETESLQVFRQQYSTS</sequence>
<dbReference type="GO" id="GO:0004553">
    <property type="term" value="F:hydrolase activity, hydrolyzing O-glycosyl compounds"/>
    <property type="evidence" value="ECO:0007669"/>
    <property type="project" value="InterPro"/>
</dbReference>
<feature type="signal peptide" evidence="2">
    <location>
        <begin position="1"/>
        <end position="33"/>
    </location>
</feature>
<organism evidence="4 5">
    <name type="scientific">Pontibacillus yanchengensis Y32</name>
    <dbReference type="NCBI Taxonomy" id="1385514"/>
    <lineage>
        <taxon>Bacteria</taxon>
        <taxon>Bacillati</taxon>
        <taxon>Bacillota</taxon>
        <taxon>Bacilli</taxon>
        <taxon>Bacillales</taxon>
        <taxon>Bacillaceae</taxon>
        <taxon>Pontibacillus</taxon>
    </lineage>
</organism>
<dbReference type="Pfam" id="PF06725">
    <property type="entry name" value="3D"/>
    <property type="match status" value="1"/>
</dbReference>
<dbReference type="STRING" id="1385514.N782_14410"/>
<dbReference type="InterPro" id="IPR010611">
    <property type="entry name" value="3D_dom"/>
</dbReference>
<evidence type="ECO:0000256" key="2">
    <source>
        <dbReference type="SAM" id="SignalP"/>
    </source>
</evidence>
<dbReference type="AlphaFoldDB" id="A0A0A2TCB7"/>
<dbReference type="Proteomes" id="UP000030147">
    <property type="component" value="Unassembled WGS sequence"/>
</dbReference>
<dbReference type="EMBL" id="AVBF01000039">
    <property type="protein sequence ID" value="KGP72068.1"/>
    <property type="molecule type" value="Genomic_DNA"/>
</dbReference>
<protein>
    <recommendedName>
        <fullName evidence="3">3D domain-containing protein</fullName>
    </recommendedName>
</protein>
<keyword evidence="5" id="KW-1185">Reference proteome</keyword>
<feature type="chain" id="PRO_5001994107" description="3D domain-containing protein" evidence="2">
    <location>
        <begin position="34"/>
        <end position="232"/>
    </location>
</feature>
<feature type="domain" description="3D" evidence="3">
    <location>
        <begin position="140"/>
        <end position="201"/>
    </location>
</feature>
<dbReference type="GO" id="GO:0019867">
    <property type="term" value="C:outer membrane"/>
    <property type="evidence" value="ECO:0007669"/>
    <property type="project" value="InterPro"/>
</dbReference>
<dbReference type="SUPFAM" id="SSF50685">
    <property type="entry name" value="Barwin-like endoglucanases"/>
    <property type="match status" value="1"/>
</dbReference>
<accession>A0A0A2TCB7</accession>
<dbReference type="CDD" id="cd22786">
    <property type="entry name" value="DPBB_YuiC-like"/>
    <property type="match status" value="1"/>
</dbReference>
<name>A0A0A2TCB7_9BACI</name>
<evidence type="ECO:0000313" key="4">
    <source>
        <dbReference type="EMBL" id="KGP72068.1"/>
    </source>
</evidence>
<proteinExistence type="predicted"/>
<keyword evidence="1 2" id="KW-0732">Signal</keyword>
<evidence type="ECO:0000313" key="5">
    <source>
        <dbReference type="Proteomes" id="UP000030147"/>
    </source>
</evidence>
<evidence type="ECO:0000256" key="1">
    <source>
        <dbReference type="ARBA" id="ARBA00022729"/>
    </source>
</evidence>
<dbReference type="PANTHER" id="PTHR39160">
    <property type="entry name" value="CELL WALL-BINDING PROTEIN YOCH"/>
    <property type="match status" value="1"/>
</dbReference>